<keyword evidence="3" id="KW-1185">Reference proteome</keyword>
<evidence type="ECO:0000256" key="1">
    <source>
        <dbReference type="SAM" id="Phobius"/>
    </source>
</evidence>
<feature type="transmembrane region" description="Helical" evidence="1">
    <location>
        <begin position="170"/>
        <end position="194"/>
    </location>
</feature>
<accession>A0A0D2CFE6</accession>
<dbReference type="VEuPathDB" id="FungiDB:PV07_05625"/>
<evidence type="ECO:0000313" key="3">
    <source>
        <dbReference type="Proteomes" id="UP000054466"/>
    </source>
</evidence>
<dbReference type="EMBL" id="KN847042">
    <property type="protein sequence ID" value="KIW29838.1"/>
    <property type="molecule type" value="Genomic_DNA"/>
</dbReference>
<keyword evidence="1" id="KW-0472">Membrane</keyword>
<feature type="transmembrane region" description="Helical" evidence="1">
    <location>
        <begin position="60"/>
        <end position="81"/>
    </location>
</feature>
<keyword evidence="1" id="KW-1133">Transmembrane helix</keyword>
<dbReference type="HOGENOM" id="CLU_012879_1_0_1"/>
<proteinExistence type="predicted"/>
<name>A0A0D2CFE6_9EURO</name>
<feature type="transmembrane region" description="Helical" evidence="1">
    <location>
        <begin position="554"/>
        <end position="575"/>
    </location>
</feature>
<dbReference type="AlphaFoldDB" id="A0A0D2CFE6"/>
<dbReference type="RefSeq" id="XP_016250054.1">
    <property type="nucleotide sequence ID" value="XM_016392535.1"/>
</dbReference>
<keyword evidence="1" id="KW-0812">Transmembrane</keyword>
<reference evidence="2 3" key="1">
    <citation type="submission" date="2015-01" db="EMBL/GenBank/DDBJ databases">
        <title>The Genome Sequence of Cladophialophora immunda CBS83496.</title>
        <authorList>
            <consortium name="The Broad Institute Genomics Platform"/>
            <person name="Cuomo C."/>
            <person name="de Hoog S."/>
            <person name="Gorbushina A."/>
            <person name="Stielow B."/>
            <person name="Teixiera M."/>
            <person name="Abouelleil A."/>
            <person name="Chapman S.B."/>
            <person name="Priest M."/>
            <person name="Young S.K."/>
            <person name="Wortman J."/>
            <person name="Nusbaum C."/>
            <person name="Birren B."/>
        </authorList>
    </citation>
    <scope>NUCLEOTIDE SEQUENCE [LARGE SCALE GENOMIC DNA]</scope>
    <source>
        <strain evidence="2 3">CBS 83496</strain>
    </source>
</reference>
<dbReference type="GeneID" id="27344819"/>
<organism evidence="2 3">
    <name type="scientific">Cladophialophora immunda</name>
    <dbReference type="NCBI Taxonomy" id="569365"/>
    <lineage>
        <taxon>Eukaryota</taxon>
        <taxon>Fungi</taxon>
        <taxon>Dikarya</taxon>
        <taxon>Ascomycota</taxon>
        <taxon>Pezizomycotina</taxon>
        <taxon>Eurotiomycetes</taxon>
        <taxon>Chaetothyriomycetidae</taxon>
        <taxon>Chaetothyriales</taxon>
        <taxon>Herpotrichiellaceae</taxon>
        <taxon>Cladophialophora</taxon>
    </lineage>
</organism>
<evidence type="ECO:0000313" key="2">
    <source>
        <dbReference type="EMBL" id="KIW29838.1"/>
    </source>
</evidence>
<gene>
    <name evidence="2" type="ORF">PV07_05625</name>
</gene>
<sequence>MPFKTALISTWSALRTVPSRAGHAVRLALRKAKLQILPQLTKWKGHREEPKVVMYKNRGIALLDILTNAVSLGGVLTLLVLNINTLFIGSLSTSAVAAFQFAAKLLELLMQASLAVVMLDAIRWQIVRNQDLPLGGLVAPLRTTDVSYLWSLEFWGSLTSKSWRGYRKAYLGFLIFATIVLAALVGPSGAVALVPRQITHSTAEYLNILNPLDDLFPHSISYLDSGTAFEQGMTQLGQFYGPEPYRLLDSDVGIRLFGLPSNLGLPWSSATLPSRHMSFVLQTQSANLQRDSASPFNVLTMKTSQVLVQSACNENDLYDFEHNKTYLSFPSSETQLNHLVTWGETLGNVTADGTILFFTNLPPSAPSRSSTLMVYGTTSPVDRSYVATASACVIDATWTSVTLNASAADSSYSQVNYVLDTHYDGGIPQHLKIELPRAWTDRLRSTVLASQSALQFLTNKASPEQMIALVLANGDYDYLRYNGLVLSRDDGVNPDEIALYTYLNKSHAWTRYAGVSIDIDQNGALSNPSSLTYQVVSQSQQGYGYNAEDITVQLSLAVLGVFCVFVVTHIFLLILTGYTGTSWDSISELLMLGLMSRKPEYLGPHTGAGLDTLNIFREPVSVKVNDEGHVELVFENDTGGKLGRNGPVVVNKAY</sequence>
<dbReference type="Proteomes" id="UP000054466">
    <property type="component" value="Unassembled WGS sequence"/>
</dbReference>
<feature type="transmembrane region" description="Helical" evidence="1">
    <location>
        <begin position="101"/>
        <end position="122"/>
    </location>
</feature>
<protein>
    <submittedName>
        <fullName evidence="2">Uncharacterized protein</fullName>
    </submittedName>
</protein>
<dbReference type="OrthoDB" id="5342924at2759"/>